<dbReference type="GO" id="GO:0004519">
    <property type="term" value="F:endonuclease activity"/>
    <property type="evidence" value="ECO:0007669"/>
    <property type="project" value="UniProtKB-KW"/>
</dbReference>
<evidence type="ECO:0000313" key="2">
    <source>
        <dbReference type="EMBL" id="DAE13222.1"/>
    </source>
</evidence>
<reference evidence="2" key="1">
    <citation type="journal article" date="2021" name="Proc. Natl. Acad. Sci. U.S.A.">
        <title>A Catalog of Tens of Thousands of Viruses from Human Metagenomes Reveals Hidden Associations with Chronic Diseases.</title>
        <authorList>
            <person name="Tisza M.J."/>
            <person name="Buck C.B."/>
        </authorList>
    </citation>
    <scope>NUCLEOTIDE SEQUENCE</scope>
    <source>
        <strain evidence="2">CtLqe90</strain>
    </source>
</reference>
<sequence length="354" mass="41855">MDSLVPNNIYNPFKGKKKGATYTQEQLDFIKNLLNNEWSVARICSTYGLDKNAIKKRVKNDDWKTHKKDRENCLTLKELKEMKEMLDNGFSEKDVAEKFQVSLNSVLKRKVNNKWDKGHRKKTNYSFDENYFDEINSDKKAYWLGFLMADGYITTKRPNKGNENQSFGCTLSVKDITHLEKFRDSLESNHPIHIYKKNSSNFERGQDTCRLLIGNQHTVDSLKKLGIVENKTFFCKMPDIKEEYKLSFIRGYSDGDGSLYIDKRGRFGWSLTGTKELLQEILKVLGKSELKMEQRWPERENNNWSVTIFGKVQVPMLLDKIYENATVYLDRKYEVYLKMKEWHKNNPHKNYKYY</sequence>
<dbReference type="InterPro" id="IPR004042">
    <property type="entry name" value="Intein_endonuc_central"/>
</dbReference>
<accession>A0A8S5Q1M8</accession>
<dbReference type="SUPFAM" id="SSF55608">
    <property type="entry name" value="Homing endonucleases"/>
    <property type="match status" value="2"/>
</dbReference>
<keyword evidence="2" id="KW-0378">Hydrolase</keyword>
<proteinExistence type="predicted"/>
<keyword evidence="2" id="KW-0255">Endonuclease</keyword>
<dbReference type="InterPro" id="IPR027434">
    <property type="entry name" value="Homing_endonucl"/>
</dbReference>
<organism evidence="2">
    <name type="scientific">Siphoviridae sp. ctLqe90</name>
    <dbReference type="NCBI Taxonomy" id="2825456"/>
    <lineage>
        <taxon>Viruses</taxon>
        <taxon>Duplodnaviria</taxon>
        <taxon>Heunggongvirae</taxon>
        <taxon>Uroviricota</taxon>
        <taxon>Caudoviricetes</taxon>
    </lineage>
</organism>
<dbReference type="Gene3D" id="3.10.28.10">
    <property type="entry name" value="Homing endonucleases"/>
    <property type="match status" value="1"/>
</dbReference>
<protein>
    <submittedName>
        <fullName evidence="2">Endonuclease</fullName>
    </submittedName>
</protein>
<evidence type="ECO:0000259" key="1">
    <source>
        <dbReference type="PROSITE" id="PS50819"/>
    </source>
</evidence>
<dbReference type="PROSITE" id="PS50819">
    <property type="entry name" value="INTEIN_ENDONUCLEASE"/>
    <property type="match status" value="1"/>
</dbReference>
<feature type="domain" description="DOD-type homing endonuclease" evidence="1">
    <location>
        <begin position="143"/>
        <end position="290"/>
    </location>
</feature>
<name>A0A8S5Q1M8_9CAUD</name>
<dbReference type="EMBL" id="BK015564">
    <property type="protein sequence ID" value="DAE13222.1"/>
    <property type="molecule type" value="Genomic_DNA"/>
</dbReference>
<keyword evidence="2" id="KW-0540">Nuclease</keyword>